<evidence type="ECO:0000256" key="1">
    <source>
        <dbReference type="SAM" id="MobiDB-lite"/>
    </source>
</evidence>
<keyword evidence="5" id="KW-1185">Reference proteome</keyword>
<dbReference type="Proteomes" id="UP001381693">
    <property type="component" value="Unassembled WGS sequence"/>
</dbReference>
<protein>
    <recommendedName>
        <fullName evidence="3">Immunoglobulin domain-containing protein</fullName>
    </recommendedName>
</protein>
<dbReference type="Gene3D" id="2.60.40.10">
    <property type="entry name" value="Immunoglobulins"/>
    <property type="match status" value="2"/>
</dbReference>
<feature type="domain" description="Immunoglobulin" evidence="3">
    <location>
        <begin position="15"/>
        <end position="109"/>
    </location>
</feature>
<dbReference type="SUPFAM" id="SSF48726">
    <property type="entry name" value="Immunoglobulin"/>
    <property type="match status" value="1"/>
</dbReference>
<dbReference type="EMBL" id="JAXCGZ010009453">
    <property type="protein sequence ID" value="KAK7077227.1"/>
    <property type="molecule type" value="Genomic_DNA"/>
</dbReference>
<keyword evidence="2" id="KW-0812">Transmembrane</keyword>
<evidence type="ECO:0000256" key="2">
    <source>
        <dbReference type="SAM" id="Phobius"/>
    </source>
</evidence>
<organism evidence="4 5">
    <name type="scientific">Halocaridina rubra</name>
    <name type="common">Hawaiian red shrimp</name>
    <dbReference type="NCBI Taxonomy" id="373956"/>
    <lineage>
        <taxon>Eukaryota</taxon>
        <taxon>Metazoa</taxon>
        <taxon>Ecdysozoa</taxon>
        <taxon>Arthropoda</taxon>
        <taxon>Crustacea</taxon>
        <taxon>Multicrustacea</taxon>
        <taxon>Malacostraca</taxon>
        <taxon>Eumalacostraca</taxon>
        <taxon>Eucarida</taxon>
        <taxon>Decapoda</taxon>
        <taxon>Pleocyemata</taxon>
        <taxon>Caridea</taxon>
        <taxon>Atyoidea</taxon>
        <taxon>Atyidae</taxon>
        <taxon>Halocaridina</taxon>
    </lineage>
</organism>
<keyword evidence="2" id="KW-0472">Membrane</keyword>
<feature type="transmembrane region" description="Helical" evidence="2">
    <location>
        <begin position="285"/>
        <end position="309"/>
    </location>
</feature>
<reference evidence="4 5" key="1">
    <citation type="submission" date="2023-11" db="EMBL/GenBank/DDBJ databases">
        <title>Halocaridina rubra genome assembly.</title>
        <authorList>
            <person name="Smith C."/>
        </authorList>
    </citation>
    <scope>NUCLEOTIDE SEQUENCE [LARGE SCALE GENOMIC DNA]</scope>
    <source>
        <strain evidence="4">EP-1</strain>
        <tissue evidence="4">Whole</tissue>
    </source>
</reference>
<dbReference type="InterPro" id="IPR013783">
    <property type="entry name" value="Ig-like_fold"/>
</dbReference>
<feature type="non-terminal residue" evidence="4">
    <location>
        <position position="1"/>
    </location>
</feature>
<dbReference type="AlphaFoldDB" id="A0AAN9AB42"/>
<proteinExistence type="predicted"/>
<feature type="compositionally biased region" description="Basic and acidic residues" evidence="1">
    <location>
        <begin position="131"/>
        <end position="144"/>
    </location>
</feature>
<gene>
    <name evidence="4" type="ORF">SK128_002585</name>
</gene>
<evidence type="ECO:0000313" key="5">
    <source>
        <dbReference type="Proteomes" id="UP001381693"/>
    </source>
</evidence>
<feature type="region of interest" description="Disordered" evidence="1">
    <location>
        <begin position="119"/>
        <end position="144"/>
    </location>
</feature>
<keyword evidence="2" id="KW-1133">Transmembrane helix</keyword>
<dbReference type="InterPro" id="IPR003599">
    <property type="entry name" value="Ig_sub"/>
</dbReference>
<accession>A0AAN9AB42</accession>
<dbReference type="SMART" id="SM00409">
    <property type="entry name" value="IG"/>
    <property type="match status" value="2"/>
</dbReference>
<evidence type="ECO:0000313" key="4">
    <source>
        <dbReference type="EMBL" id="KAK7077227.1"/>
    </source>
</evidence>
<feature type="region of interest" description="Disordered" evidence="1">
    <location>
        <begin position="557"/>
        <end position="577"/>
    </location>
</feature>
<sequence length="625" mass="70374">LETGPSPESEFISQPVNVTVPVSAPVLLKCTVASKASLCRWYYLELGLQFFDKRITPMLVKEFNPANRLDCSIKIAKVRKVQEGQWVCQALQFHTSKFLMTKPAIVRVITEEESITWKPPAHDSNLTPRSGRRDDENEEPKEINGNKISLEFDSKYDDMIKDVFVDETALLKCQVNQPISMCSWITPNGLNISATEDYETASNTYSNVDNYTIYSSLSEGNCSMKIHKLGYHDEGNWRCVVKSADEFQDRMGPIIHLHILDENSASKHTHDEKPHKVEKEGSTNFLVVFLVTVSVFLFIIIILLLICIYRRYRDNSDEKQNFLTSSPRNSLDYQRKVIPITDLTADSVMAVEPRKKLPFEENHFNHYTQYLDMSGTGSTIGDGYIMMPGSSIRSSTSSRTTLSTLSLGRSRSASNSTTSSANFPHLIDNPSYNLNVSIQQRGLPRPSSLYSTDHVYEEIKEKMELIPEADTPTYTNTVEDFEGYLIPKHSPITDAKHEENINLASPIKTSSPDPSKTSNKILNKDELLGYHEERPPPYSQIGDLVQTGSQTQNPKELPIGYSRVGNDNATVPVDPMDRYDIPRPIPYNPIDSYDVPRQIPISVQSQTITTVEDKTLGNGLTGIIV</sequence>
<feature type="compositionally biased region" description="Low complexity" evidence="1">
    <location>
        <begin position="391"/>
        <end position="422"/>
    </location>
</feature>
<feature type="region of interest" description="Disordered" evidence="1">
    <location>
        <begin position="391"/>
        <end position="426"/>
    </location>
</feature>
<comment type="caution">
    <text evidence="4">The sequence shown here is derived from an EMBL/GenBank/DDBJ whole genome shotgun (WGS) entry which is preliminary data.</text>
</comment>
<name>A0AAN9AB42_HALRR</name>
<feature type="domain" description="Immunoglobulin" evidence="3">
    <location>
        <begin position="158"/>
        <end position="260"/>
    </location>
</feature>
<dbReference type="InterPro" id="IPR036179">
    <property type="entry name" value="Ig-like_dom_sf"/>
</dbReference>
<evidence type="ECO:0000259" key="3">
    <source>
        <dbReference type="SMART" id="SM00409"/>
    </source>
</evidence>